<evidence type="ECO:0000256" key="8">
    <source>
        <dbReference type="ARBA" id="ARBA00022801"/>
    </source>
</evidence>
<dbReference type="GO" id="GO:0015074">
    <property type="term" value="P:DNA integration"/>
    <property type="evidence" value="ECO:0007669"/>
    <property type="project" value="UniProtKB-KW"/>
</dbReference>
<dbReference type="InterPro" id="IPR012337">
    <property type="entry name" value="RNaseH-like_sf"/>
</dbReference>
<protein>
    <submittedName>
        <fullName evidence="19">Gag-Pol polyprotein</fullName>
    </submittedName>
</protein>
<dbReference type="GO" id="GO:0005524">
    <property type="term" value="F:ATP binding"/>
    <property type="evidence" value="ECO:0007669"/>
    <property type="project" value="UniProtKB-KW"/>
</dbReference>
<evidence type="ECO:0000256" key="13">
    <source>
        <dbReference type="ARBA" id="ARBA00022932"/>
    </source>
</evidence>
<evidence type="ECO:0000256" key="11">
    <source>
        <dbReference type="ARBA" id="ARBA00022908"/>
    </source>
</evidence>
<gene>
    <name evidence="19" type="ORF">Tci_416006</name>
</gene>
<keyword evidence="3" id="KW-0645">Protease</keyword>
<keyword evidence="7" id="KW-0255">Endonuclease</keyword>
<dbReference type="GO" id="GO:0046872">
    <property type="term" value="F:metal ion binding"/>
    <property type="evidence" value="ECO:0007669"/>
    <property type="project" value="UniProtKB-KW"/>
</dbReference>
<keyword evidence="10" id="KW-0460">Magnesium</keyword>
<evidence type="ECO:0000256" key="3">
    <source>
        <dbReference type="ARBA" id="ARBA00022670"/>
    </source>
</evidence>
<evidence type="ECO:0000256" key="1">
    <source>
        <dbReference type="ARBA" id="ARBA00002180"/>
    </source>
</evidence>
<comment type="function">
    <text evidence="1">The aspartyl protease (PR) mediates the proteolytic cleavages of the Gag and Gag-Pol polyproteins after assembly of the VLP.</text>
</comment>
<evidence type="ECO:0000256" key="6">
    <source>
        <dbReference type="ARBA" id="ARBA00022741"/>
    </source>
</evidence>
<evidence type="ECO:0000256" key="5">
    <source>
        <dbReference type="ARBA" id="ARBA00022723"/>
    </source>
</evidence>
<feature type="region of interest" description="Disordered" evidence="17">
    <location>
        <begin position="344"/>
        <end position="376"/>
    </location>
</feature>
<keyword evidence="12" id="KW-0695">RNA-directed DNA polymerase</keyword>
<reference evidence="19" key="1">
    <citation type="journal article" date="2019" name="Sci. Rep.">
        <title>Draft genome of Tanacetum cinerariifolium, the natural source of mosquito coil.</title>
        <authorList>
            <person name="Yamashiro T."/>
            <person name="Shiraishi A."/>
            <person name="Satake H."/>
            <person name="Nakayama K."/>
        </authorList>
    </citation>
    <scope>NUCLEOTIDE SEQUENCE</scope>
</reference>
<feature type="compositionally biased region" description="Low complexity" evidence="17">
    <location>
        <begin position="344"/>
        <end position="357"/>
    </location>
</feature>
<dbReference type="GO" id="GO:0006508">
    <property type="term" value="P:proteolysis"/>
    <property type="evidence" value="ECO:0007669"/>
    <property type="project" value="UniProtKB-KW"/>
</dbReference>
<comment type="caution">
    <text evidence="19">The sequence shown here is derived from an EMBL/GenBank/DDBJ whole genome shotgun (WGS) entry which is preliminary data.</text>
</comment>
<evidence type="ECO:0000313" key="19">
    <source>
        <dbReference type="EMBL" id="GEY44032.1"/>
    </source>
</evidence>
<name>A0A699HM05_TANCI</name>
<dbReference type="PANTHER" id="PTHR42648:SF11">
    <property type="entry name" value="TRANSPOSON TY4-P GAG-POL POLYPROTEIN"/>
    <property type="match status" value="1"/>
</dbReference>
<organism evidence="19">
    <name type="scientific">Tanacetum cinerariifolium</name>
    <name type="common">Dalmatian daisy</name>
    <name type="synonym">Chrysanthemum cinerariifolium</name>
    <dbReference type="NCBI Taxonomy" id="118510"/>
    <lineage>
        <taxon>Eukaryota</taxon>
        <taxon>Viridiplantae</taxon>
        <taxon>Streptophyta</taxon>
        <taxon>Embryophyta</taxon>
        <taxon>Tracheophyta</taxon>
        <taxon>Spermatophyta</taxon>
        <taxon>Magnoliopsida</taxon>
        <taxon>eudicotyledons</taxon>
        <taxon>Gunneridae</taxon>
        <taxon>Pentapetalae</taxon>
        <taxon>asterids</taxon>
        <taxon>campanulids</taxon>
        <taxon>Asterales</taxon>
        <taxon>Asteraceae</taxon>
        <taxon>Asteroideae</taxon>
        <taxon>Anthemideae</taxon>
        <taxon>Anthemidinae</taxon>
        <taxon>Tanacetum</taxon>
    </lineage>
</organism>
<evidence type="ECO:0000256" key="9">
    <source>
        <dbReference type="ARBA" id="ARBA00022840"/>
    </source>
</evidence>
<keyword evidence="8" id="KW-0378">Hydrolase</keyword>
<sequence length="1165" mass="134096">MIKVFKEEFEKLETVKDDHNSLTCNSSLEIFHKEFNWMSRIDDDLFTYEVEIPGLTNMPCDLKEEDDSEQQITHGSDSDIEYDPSNVKFTECTLHNAIMEAGGNDRPPMLAPGRHEVLISEGSLVTRSKTYMETYKNVSQDIHDQLNAEAEAVQIILTRIDNDIYSTVDACANACEMWKAIERLKQGESINVQDLETNLYWEFRKFTSQDEWQRFVTLVKQSQELKTVSYHKLYDILKQHHNEVNEIRAERIARVANPLALVAKKQLVYHPQNHPTHYTQNSSTISQQASTRNRGKTIVNSPQPIYDLEPSMVVEDDETSKDKEIDKLMALIYLSFKKIYKPTNNNLRTSSNTSRANQDNSPRINKSTRECHKPKRVKDAAYHREKMLLCKQEETRIQLNAEQADWRDDIDDELKDQELEAHYMYMAPIQEVSLNAVDSGPIFDSEPVQKLVEIVLFIVDSGCSKHMTRNLKLLINFVEKFLGTVKFGNDQIAPILDYGDLVQGAVKIKRVYYVEGLNHNLFSVGQFCDVDLEVAFRKSTCYIRDLKGNDLLTDHLCSSYELGKAKRKSFHTKITPSSKRWLQLLHMDLCGPMRVASNNGKRYVLVIVDDYSRYTWTYFLRSKDETPKVLIDFLRLVQRGLHAQVRIVRTNKGTEFLNQTLYAYFASEGILHQTSVARTPKQNSVVERRNRTLVEAARTMLSAAKVPLFFWAEAIATACFTQNHSLVIPIHEKTPYHIINDRKPSVKFFHIFGSLFYIVRDGENLDKMKKKDHVSSDLGHQCQKTALEHDSLSPGLQCQENVTQADRTVTTSNELDLLFSLMFDELLNGFSQVVSMSSATKVHPLEQVIGNPSQSVRTRCQLESDGEMCMFALTFDRLDVWELVDRPLCKNVINMKWLCKNKRDEENTVIRNKSHLVAKGYAQKEGVDFEESFSLVARLEAVRLFIAYAAHKSFIVYQMDVKTAFLYGPLKEEVYVNQPNGFVDPYHPDKVYRLKKALYRLKQALRACVGTPMATKHLDADLSGTPVNQTKYHSMVGALMYLTGKAEYVSLSACCAQVLWMRTQLTDYGFHFEKIPMYCDSKVAIVISCNPVQHSRTKHIDVRYHFIKEKVENGIVELFFVGTEYQLADLFTKALPEERFKYLVKRLGMRCLTPEELKVLANEYA</sequence>
<dbReference type="GO" id="GO:0003676">
    <property type="term" value="F:nucleic acid binding"/>
    <property type="evidence" value="ECO:0007669"/>
    <property type="project" value="InterPro"/>
</dbReference>
<keyword evidence="9" id="KW-0067">ATP-binding</keyword>
<keyword evidence="11" id="KW-0229">DNA integration</keyword>
<evidence type="ECO:0000256" key="4">
    <source>
        <dbReference type="ARBA" id="ARBA00022722"/>
    </source>
</evidence>
<dbReference type="InterPro" id="IPR013103">
    <property type="entry name" value="RVT_2"/>
</dbReference>
<evidence type="ECO:0000259" key="18">
    <source>
        <dbReference type="PROSITE" id="PS50994"/>
    </source>
</evidence>
<evidence type="ECO:0000256" key="12">
    <source>
        <dbReference type="ARBA" id="ARBA00022918"/>
    </source>
</evidence>
<dbReference type="Pfam" id="PF00665">
    <property type="entry name" value="rve"/>
    <property type="match status" value="1"/>
</dbReference>
<evidence type="ECO:0000256" key="17">
    <source>
        <dbReference type="SAM" id="MobiDB-lite"/>
    </source>
</evidence>
<keyword evidence="2" id="KW-1188">Viral release from host cell</keyword>
<evidence type="ECO:0000256" key="14">
    <source>
        <dbReference type="ARBA" id="ARBA00023113"/>
    </source>
</evidence>
<feature type="region of interest" description="Disordered" evidence="17">
    <location>
        <begin position="275"/>
        <end position="303"/>
    </location>
</feature>
<dbReference type="InterPro" id="IPR054722">
    <property type="entry name" value="PolX-like_BBD"/>
</dbReference>
<evidence type="ECO:0000256" key="2">
    <source>
        <dbReference type="ARBA" id="ARBA00022612"/>
    </source>
</evidence>
<dbReference type="PROSITE" id="PS50994">
    <property type="entry name" value="INTEGRASE"/>
    <property type="match status" value="1"/>
</dbReference>
<dbReference type="AlphaFoldDB" id="A0A699HM05"/>
<dbReference type="InterPro" id="IPR001584">
    <property type="entry name" value="Integrase_cat-core"/>
</dbReference>
<dbReference type="InterPro" id="IPR039537">
    <property type="entry name" value="Retrotran_Ty1/copia-like"/>
</dbReference>
<evidence type="ECO:0000256" key="10">
    <source>
        <dbReference type="ARBA" id="ARBA00022842"/>
    </source>
</evidence>
<keyword evidence="5" id="KW-0479">Metal-binding</keyword>
<dbReference type="PANTHER" id="PTHR42648">
    <property type="entry name" value="TRANSPOSASE, PUTATIVE-RELATED"/>
    <property type="match status" value="1"/>
</dbReference>
<dbReference type="InterPro" id="IPR036397">
    <property type="entry name" value="RNaseH_sf"/>
</dbReference>
<evidence type="ECO:0000256" key="7">
    <source>
        <dbReference type="ARBA" id="ARBA00022759"/>
    </source>
</evidence>
<feature type="compositionally biased region" description="Basic and acidic residues" evidence="17">
    <location>
        <begin position="367"/>
        <end position="376"/>
    </location>
</feature>
<keyword evidence="13" id="KW-0548">Nucleotidyltransferase</keyword>
<keyword evidence="14" id="KW-0917">Virion maturation</keyword>
<dbReference type="SUPFAM" id="SSF53098">
    <property type="entry name" value="Ribonuclease H-like"/>
    <property type="match status" value="1"/>
</dbReference>
<feature type="domain" description="Integrase catalytic" evidence="18">
    <location>
        <begin position="572"/>
        <end position="743"/>
    </location>
</feature>
<dbReference type="EMBL" id="BKCJ010178729">
    <property type="protein sequence ID" value="GEY44032.1"/>
    <property type="molecule type" value="Genomic_DNA"/>
</dbReference>
<keyword evidence="4" id="KW-0540">Nuclease</keyword>
<dbReference type="Pfam" id="PF22936">
    <property type="entry name" value="Pol_BBD"/>
    <property type="match status" value="1"/>
</dbReference>
<dbReference type="CDD" id="cd09272">
    <property type="entry name" value="RNase_HI_RT_Ty1"/>
    <property type="match status" value="1"/>
</dbReference>
<accession>A0A699HM05</accession>
<proteinExistence type="predicted"/>
<dbReference type="GO" id="GO:0003964">
    <property type="term" value="F:RNA-directed DNA polymerase activity"/>
    <property type="evidence" value="ECO:0007669"/>
    <property type="project" value="UniProtKB-KW"/>
</dbReference>
<dbReference type="GO" id="GO:0008233">
    <property type="term" value="F:peptidase activity"/>
    <property type="evidence" value="ECO:0007669"/>
    <property type="project" value="UniProtKB-KW"/>
</dbReference>
<evidence type="ECO:0000256" key="16">
    <source>
        <dbReference type="ARBA" id="ARBA00023268"/>
    </source>
</evidence>
<keyword evidence="13" id="KW-0239">DNA-directed DNA polymerase</keyword>
<keyword evidence="16" id="KW-0511">Multifunctional enzyme</keyword>
<dbReference type="GO" id="GO:0003887">
    <property type="term" value="F:DNA-directed DNA polymerase activity"/>
    <property type="evidence" value="ECO:0007669"/>
    <property type="project" value="UniProtKB-KW"/>
</dbReference>
<dbReference type="Gene3D" id="3.30.420.10">
    <property type="entry name" value="Ribonuclease H-like superfamily/Ribonuclease H"/>
    <property type="match status" value="1"/>
</dbReference>
<keyword evidence="6" id="KW-0547">Nucleotide-binding</keyword>
<keyword evidence="15" id="KW-0233">DNA recombination</keyword>
<dbReference type="Pfam" id="PF07727">
    <property type="entry name" value="RVT_2"/>
    <property type="match status" value="1"/>
</dbReference>
<keyword evidence="13" id="KW-0808">Transferase</keyword>
<dbReference type="GO" id="GO:0004519">
    <property type="term" value="F:endonuclease activity"/>
    <property type="evidence" value="ECO:0007669"/>
    <property type="project" value="UniProtKB-KW"/>
</dbReference>
<dbReference type="GO" id="GO:0006310">
    <property type="term" value="P:DNA recombination"/>
    <property type="evidence" value="ECO:0007669"/>
    <property type="project" value="UniProtKB-KW"/>
</dbReference>
<evidence type="ECO:0000256" key="15">
    <source>
        <dbReference type="ARBA" id="ARBA00023172"/>
    </source>
</evidence>